<keyword evidence="1" id="KW-0408">Iron</keyword>
<dbReference type="KEGG" id="clus:A9F13_10g00792"/>
<dbReference type="EMBL" id="LYUB02000010">
    <property type="protein sequence ID" value="OVF07947.1"/>
    <property type="molecule type" value="Genomic_DNA"/>
</dbReference>
<dbReference type="Gene3D" id="2.60.120.330">
    <property type="entry name" value="B-lactam Antibiotic, Isopenicillin N Synthase, Chain"/>
    <property type="match status" value="1"/>
</dbReference>
<keyword evidence="1" id="KW-0479">Metal-binding</keyword>
<reference evidence="3 4" key="1">
    <citation type="submission" date="2017-04" db="EMBL/GenBank/DDBJ databases">
        <title>Draft genome of the yeast Clavispora lusitaniae type strain CBS 6936.</title>
        <authorList>
            <person name="Durrens P."/>
            <person name="Klopp C."/>
            <person name="Biteau N."/>
            <person name="Fitton-Ouhabi V."/>
            <person name="Dementhon K."/>
            <person name="Accoceberry I."/>
            <person name="Sherman D.J."/>
            <person name="Noel T."/>
        </authorList>
    </citation>
    <scope>NUCLEOTIDE SEQUENCE [LARGE SCALE GENOMIC DNA]</scope>
    <source>
        <strain evidence="3 4">CBS 6936</strain>
    </source>
</reference>
<evidence type="ECO:0000313" key="3">
    <source>
        <dbReference type="EMBL" id="OVF07947.1"/>
    </source>
</evidence>
<evidence type="ECO:0000256" key="1">
    <source>
        <dbReference type="RuleBase" id="RU003682"/>
    </source>
</evidence>
<dbReference type="FunFam" id="2.60.120.330:FF:000051">
    <property type="entry name" value="Clavaminate synthase-like protein"/>
    <property type="match status" value="1"/>
</dbReference>
<evidence type="ECO:0000259" key="2">
    <source>
        <dbReference type="PROSITE" id="PS51471"/>
    </source>
</evidence>
<dbReference type="AlphaFoldDB" id="A0AA91PZA9"/>
<dbReference type="InterPro" id="IPR044861">
    <property type="entry name" value="IPNS-like_FE2OG_OXY"/>
</dbReference>
<name>A0AA91PZA9_CLALS</name>
<proteinExistence type="inferred from homology"/>
<dbReference type="InterPro" id="IPR027443">
    <property type="entry name" value="IPNS-like_sf"/>
</dbReference>
<comment type="similarity">
    <text evidence="1">Belongs to the iron/ascorbate-dependent oxidoreductase family.</text>
</comment>
<gene>
    <name evidence="3" type="ORF">A9F13_10g00792</name>
</gene>
<comment type="caution">
    <text evidence="3">The sequence shown here is derived from an EMBL/GenBank/DDBJ whole genome shotgun (WGS) entry which is preliminary data.</text>
</comment>
<dbReference type="InterPro" id="IPR005123">
    <property type="entry name" value="Oxoglu/Fe-dep_dioxygenase_dom"/>
</dbReference>
<dbReference type="InterPro" id="IPR026992">
    <property type="entry name" value="DIOX_N"/>
</dbReference>
<protein>
    <submittedName>
        <fullName evidence="3">2OG-Fe(II) oxygenase</fullName>
    </submittedName>
</protein>
<organism evidence="3 4">
    <name type="scientific">Clavispora lusitaniae</name>
    <name type="common">Candida lusitaniae</name>
    <dbReference type="NCBI Taxonomy" id="36911"/>
    <lineage>
        <taxon>Eukaryota</taxon>
        <taxon>Fungi</taxon>
        <taxon>Dikarya</taxon>
        <taxon>Ascomycota</taxon>
        <taxon>Saccharomycotina</taxon>
        <taxon>Pichiomycetes</taxon>
        <taxon>Metschnikowiaceae</taxon>
        <taxon>Clavispora</taxon>
    </lineage>
</organism>
<dbReference type="Pfam" id="PF14226">
    <property type="entry name" value="DIOX_N"/>
    <property type="match status" value="1"/>
</dbReference>
<dbReference type="GO" id="GO:0044283">
    <property type="term" value="P:small molecule biosynthetic process"/>
    <property type="evidence" value="ECO:0007669"/>
    <property type="project" value="UniProtKB-ARBA"/>
</dbReference>
<accession>A0AA91PZA9</accession>
<dbReference type="Proteomes" id="UP000195602">
    <property type="component" value="Unassembled WGS sequence"/>
</dbReference>
<dbReference type="PANTHER" id="PTHR47990">
    <property type="entry name" value="2-OXOGLUTARATE (2OG) AND FE(II)-DEPENDENT OXYGENASE SUPERFAMILY PROTEIN-RELATED"/>
    <property type="match status" value="1"/>
</dbReference>
<dbReference type="Pfam" id="PF03171">
    <property type="entry name" value="2OG-FeII_Oxy"/>
    <property type="match status" value="1"/>
</dbReference>
<dbReference type="InterPro" id="IPR050231">
    <property type="entry name" value="Iron_ascorbate_oxido_reductase"/>
</dbReference>
<keyword evidence="1" id="KW-0560">Oxidoreductase</keyword>
<feature type="domain" description="Fe2OG dioxygenase" evidence="2">
    <location>
        <begin position="172"/>
        <end position="293"/>
    </location>
</feature>
<evidence type="ECO:0000313" key="4">
    <source>
        <dbReference type="Proteomes" id="UP000195602"/>
    </source>
</evidence>
<dbReference type="GO" id="GO:0046872">
    <property type="term" value="F:metal ion binding"/>
    <property type="evidence" value="ECO:0007669"/>
    <property type="project" value="UniProtKB-KW"/>
</dbReference>
<dbReference type="SUPFAM" id="SSF51197">
    <property type="entry name" value="Clavaminate synthase-like"/>
    <property type="match status" value="1"/>
</dbReference>
<dbReference type="GO" id="GO:0016491">
    <property type="term" value="F:oxidoreductase activity"/>
    <property type="evidence" value="ECO:0007669"/>
    <property type="project" value="UniProtKB-KW"/>
</dbReference>
<dbReference type="PROSITE" id="PS51471">
    <property type="entry name" value="FE2OG_OXY"/>
    <property type="match status" value="1"/>
</dbReference>
<sequence>MSIANNPLKIVDISQINDTTAKDILDAATSQGFLFVEGHGFSAEEVADLFKMSKEFFELPEEYKSKFPIDTTNNGYTNYGGENLDPSSQKKGDPKEAYNFSEIDFTTCETKRPLPDWFTQDPKRAQLVKKMIGDLYKLSNKVLTLLAIGLKIEDTEGTPGSEWFTSRYRPDKASGTTFRFLHYPGQKSLSPEAVIRAGAHTDYGSATLLFQQENQEGLEIYSPVSKKWEAVPYVPPNSEKFPGEAAPIVINIADQLSYWTGGLLKSTIHRVKFPPKVQETGQDRYSIVFFSHPNDETLLEPVPSDMIRSIQGRGANNAEKVVTAKEHLDKRLAATYNWSY</sequence>